<feature type="compositionally biased region" description="Acidic residues" evidence="1">
    <location>
        <begin position="84"/>
        <end position="100"/>
    </location>
</feature>
<organism evidence="2">
    <name type="scientific">Kwoniella pini CBS 10737</name>
    <dbReference type="NCBI Taxonomy" id="1296096"/>
    <lineage>
        <taxon>Eukaryota</taxon>
        <taxon>Fungi</taxon>
        <taxon>Dikarya</taxon>
        <taxon>Basidiomycota</taxon>
        <taxon>Agaricomycotina</taxon>
        <taxon>Tremellomycetes</taxon>
        <taxon>Tremellales</taxon>
        <taxon>Cryptococcaceae</taxon>
        <taxon>Kwoniella</taxon>
    </lineage>
</organism>
<feature type="region of interest" description="Disordered" evidence="1">
    <location>
        <begin position="1"/>
        <end position="149"/>
    </location>
</feature>
<dbReference type="OrthoDB" id="2564921at2759"/>
<feature type="compositionally biased region" description="Basic and acidic residues" evidence="1">
    <location>
        <begin position="56"/>
        <end position="66"/>
    </location>
</feature>
<reference evidence="2" key="3">
    <citation type="submission" date="2016-07" db="EMBL/GenBank/DDBJ databases">
        <title>Evolution of pathogenesis and genome organization in the Tremellales.</title>
        <authorList>
            <person name="Cuomo C."/>
            <person name="Litvintseva A."/>
            <person name="Heitman J."/>
            <person name="Chen Y."/>
            <person name="Sun S."/>
            <person name="Springer D."/>
            <person name="Dromer F."/>
            <person name="Young S."/>
            <person name="Zeng Q."/>
            <person name="Chapman S."/>
            <person name="Gujja S."/>
            <person name="Saif S."/>
            <person name="Birren B."/>
        </authorList>
    </citation>
    <scope>NUCLEOTIDE SEQUENCE</scope>
    <source>
        <strain evidence="2">CBS 10737</strain>
    </source>
</reference>
<feature type="compositionally biased region" description="Polar residues" evidence="1">
    <location>
        <begin position="1"/>
        <end position="12"/>
    </location>
</feature>
<dbReference type="Proteomes" id="UP000094020">
    <property type="component" value="Chromosome 1"/>
</dbReference>
<feature type="compositionally biased region" description="Polar residues" evidence="1">
    <location>
        <begin position="22"/>
        <end position="31"/>
    </location>
</feature>
<proteinExistence type="predicted"/>
<dbReference type="RefSeq" id="XP_019014965.1">
    <property type="nucleotide sequence ID" value="XM_019152827.1"/>
</dbReference>
<protein>
    <submittedName>
        <fullName evidence="2">Uncharacterized protein</fullName>
    </submittedName>
</protein>
<sequence>MSSGMYETTVGSLSHRKLDYPFNNSTSSPFTDTLIFKPTSTTNRSYSPRQSIDNEMAGRKSNERRSPVMIDSASAKRRGRKEELESEDESSSIDEEMDELSDSRSSHTSSRPMTPSQPQQQPIAQIPHSRSQPHTRPIQPPDSDSKSPEGIFTLAHKAERILGLIPGTIGYAKACLENAKDEIKRLSESNLNENYTTYSDIEGKGGEEKRKIQNRARKAISFTGFPNYHQNQNNSLINGNGKVPNVVIGLGNNKEEEEKREKRRKAADGIVYWQREIQRLEREERERGTRN</sequence>
<evidence type="ECO:0000313" key="4">
    <source>
        <dbReference type="Proteomes" id="UP000094020"/>
    </source>
</evidence>
<evidence type="ECO:0000256" key="1">
    <source>
        <dbReference type="SAM" id="MobiDB-lite"/>
    </source>
</evidence>
<evidence type="ECO:0000313" key="3">
    <source>
        <dbReference type="EMBL" id="WWC66371.1"/>
    </source>
</evidence>
<dbReference type="EMBL" id="KI894007">
    <property type="protein sequence ID" value="OCF53746.1"/>
    <property type="molecule type" value="Genomic_DNA"/>
</dbReference>
<name>A0A1B9IDX1_9TREE</name>
<dbReference type="AlphaFoldDB" id="A0A1B9IDX1"/>
<feature type="compositionally biased region" description="Low complexity" evidence="1">
    <location>
        <begin position="106"/>
        <end position="127"/>
    </location>
</feature>
<dbReference type="KEGG" id="kpin:30169422"/>
<gene>
    <name evidence="2" type="ORF">I206_01053</name>
    <name evidence="3" type="ORF">I206_100272</name>
</gene>
<dbReference type="EMBL" id="CP144519">
    <property type="protein sequence ID" value="WWC66371.1"/>
    <property type="molecule type" value="Genomic_DNA"/>
</dbReference>
<reference evidence="3" key="4">
    <citation type="submission" date="2024-02" db="EMBL/GenBank/DDBJ databases">
        <title>Comparative genomics of Cryptococcus and Kwoniella reveals pathogenesis evolution and contrasting modes of karyotype evolution via chromosome fusion or intercentromeric recombination.</title>
        <authorList>
            <person name="Coelho M.A."/>
            <person name="David-Palma M."/>
            <person name="Shea T."/>
            <person name="Bowers K."/>
            <person name="McGinley-Smith S."/>
            <person name="Mohammad A.W."/>
            <person name="Gnirke A."/>
            <person name="Yurkov A.M."/>
            <person name="Nowrousian M."/>
            <person name="Sun S."/>
            <person name="Cuomo C.A."/>
            <person name="Heitman J."/>
        </authorList>
    </citation>
    <scope>NUCLEOTIDE SEQUENCE</scope>
    <source>
        <strain evidence="3">CBS 10737</strain>
    </source>
</reference>
<keyword evidence="4" id="KW-1185">Reference proteome</keyword>
<reference evidence="3" key="2">
    <citation type="submission" date="2013-07" db="EMBL/GenBank/DDBJ databases">
        <authorList>
            <consortium name="The Broad Institute Genome Sequencing Platform"/>
            <person name="Cuomo C."/>
            <person name="Litvintseva A."/>
            <person name="Chen Y."/>
            <person name="Heitman J."/>
            <person name="Sun S."/>
            <person name="Springer D."/>
            <person name="Dromer F."/>
            <person name="Young S.K."/>
            <person name="Zeng Q."/>
            <person name="Gargeya S."/>
            <person name="Fitzgerald M."/>
            <person name="Abouelleil A."/>
            <person name="Alvarado L."/>
            <person name="Berlin A.M."/>
            <person name="Chapman S.B."/>
            <person name="Dewar J."/>
            <person name="Goldberg J."/>
            <person name="Griggs A."/>
            <person name="Gujja S."/>
            <person name="Hansen M."/>
            <person name="Howarth C."/>
            <person name="Imamovic A."/>
            <person name="Larimer J."/>
            <person name="McCowan C."/>
            <person name="Murphy C."/>
            <person name="Pearson M."/>
            <person name="Priest M."/>
            <person name="Roberts A."/>
            <person name="Saif S."/>
            <person name="Shea T."/>
            <person name="Sykes S."/>
            <person name="Wortman J."/>
            <person name="Nusbaum C."/>
            <person name="Birren B."/>
        </authorList>
    </citation>
    <scope>NUCLEOTIDE SEQUENCE</scope>
    <source>
        <strain evidence="3">CBS 10737</strain>
    </source>
</reference>
<feature type="compositionally biased region" description="Polar residues" evidence="1">
    <location>
        <begin position="38"/>
        <end position="53"/>
    </location>
</feature>
<dbReference type="GeneID" id="30169422"/>
<reference evidence="2" key="1">
    <citation type="submission" date="2013-07" db="EMBL/GenBank/DDBJ databases">
        <title>The Genome Sequence of Cryptococcus pinus CBS10737.</title>
        <authorList>
            <consortium name="The Broad Institute Genome Sequencing Platform"/>
            <person name="Cuomo C."/>
            <person name="Litvintseva A."/>
            <person name="Chen Y."/>
            <person name="Heitman J."/>
            <person name="Sun S."/>
            <person name="Springer D."/>
            <person name="Dromer F."/>
            <person name="Young S.K."/>
            <person name="Zeng Q."/>
            <person name="Gargeya S."/>
            <person name="Fitzgerald M."/>
            <person name="Abouelleil A."/>
            <person name="Alvarado L."/>
            <person name="Berlin A.M."/>
            <person name="Chapman S.B."/>
            <person name="Dewar J."/>
            <person name="Goldberg J."/>
            <person name="Griggs A."/>
            <person name="Gujja S."/>
            <person name="Hansen M."/>
            <person name="Howarth C."/>
            <person name="Imamovic A."/>
            <person name="Larimer J."/>
            <person name="McCowan C."/>
            <person name="Murphy C."/>
            <person name="Pearson M."/>
            <person name="Priest M."/>
            <person name="Roberts A."/>
            <person name="Saif S."/>
            <person name="Shea T."/>
            <person name="Sykes S."/>
            <person name="Wortman J."/>
            <person name="Nusbaum C."/>
            <person name="Birren B."/>
        </authorList>
    </citation>
    <scope>NUCLEOTIDE SEQUENCE [LARGE SCALE GENOMIC DNA]</scope>
    <source>
        <strain evidence="2">CBS 10737</strain>
    </source>
</reference>
<accession>A0A1B9IDX1</accession>
<evidence type="ECO:0000313" key="2">
    <source>
        <dbReference type="EMBL" id="OCF53746.1"/>
    </source>
</evidence>